<gene>
    <name evidence="1" type="ORF">CB5_LOCUS8008</name>
</gene>
<dbReference type="EMBL" id="LR862144">
    <property type="protein sequence ID" value="CAD1824797.1"/>
    <property type="molecule type" value="Genomic_DNA"/>
</dbReference>
<protein>
    <submittedName>
        <fullName evidence="1">Uncharacterized protein</fullName>
    </submittedName>
</protein>
<organism evidence="1">
    <name type="scientific">Ananas comosus var. bracteatus</name>
    <name type="common">red pineapple</name>
    <dbReference type="NCBI Taxonomy" id="296719"/>
    <lineage>
        <taxon>Eukaryota</taxon>
        <taxon>Viridiplantae</taxon>
        <taxon>Streptophyta</taxon>
        <taxon>Embryophyta</taxon>
        <taxon>Tracheophyta</taxon>
        <taxon>Spermatophyta</taxon>
        <taxon>Magnoliopsida</taxon>
        <taxon>Liliopsida</taxon>
        <taxon>Poales</taxon>
        <taxon>Bromeliaceae</taxon>
        <taxon>Bromelioideae</taxon>
        <taxon>Ananas</taxon>
    </lineage>
</organism>
<name>A0A6V7P1W4_ANACO</name>
<reference evidence="1" key="1">
    <citation type="submission" date="2020-07" db="EMBL/GenBank/DDBJ databases">
        <authorList>
            <person name="Lin J."/>
        </authorList>
    </citation>
    <scope>NUCLEOTIDE SEQUENCE</scope>
</reference>
<dbReference type="AlphaFoldDB" id="A0A6V7P1W4"/>
<evidence type="ECO:0000313" key="1">
    <source>
        <dbReference type="EMBL" id="CAD1824797.1"/>
    </source>
</evidence>
<proteinExistence type="predicted"/>
<sequence>MSCGKDSLDLCPSLWPTIEEKEASELEAIQEQFVNSDKVLASMLMKRLSGIKYNRAKGVHEHIMEMRNITVQLKALKISYNTHKDEWSINELLTMCVQERRDLSRISWETITESVNLSAKREETRVPLIIRSQLSCQ</sequence>
<accession>A0A6V7P1W4</accession>